<name>A0A9N9GDN2_9GLOM</name>
<feature type="region of interest" description="Disordered" evidence="3">
    <location>
        <begin position="32"/>
        <end position="59"/>
    </location>
</feature>
<dbReference type="PROSITE" id="PS50102">
    <property type="entry name" value="RRM"/>
    <property type="match status" value="1"/>
</dbReference>
<evidence type="ECO:0000256" key="2">
    <source>
        <dbReference type="SAM" id="Coils"/>
    </source>
</evidence>
<gene>
    <name evidence="5" type="ORF">AMORRO_LOCUS7698</name>
</gene>
<dbReference type="AlphaFoldDB" id="A0A9N9GDN2"/>
<evidence type="ECO:0000256" key="3">
    <source>
        <dbReference type="SAM" id="MobiDB-lite"/>
    </source>
</evidence>
<reference evidence="5" key="1">
    <citation type="submission" date="2021-06" db="EMBL/GenBank/DDBJ databases">
        <authorList>
            <person name="Kallberg Y."/>
            <person name="Tangrot J."/>
            <person name="Rosling A."/>
        </authorList>
    </citation>
    <scope>NUCLEOTIDE SEQUENCE</scope>
    <source>
        <strain evidence="5">CL551</strain>
    </source>
</reference>
<accession>A0A9N9GDN2</accession>
<sequence length="142" mass="16016">LKEQLEQKEAIIDKYQKIIQSQNELLHDLTQKNQSISGSSNRRDVRDVDPGITSRRHGKQAQVNNCRAFVGAVTDDIDRESLRQSLEEAFGKVESIDIIPSKNCAFVDFTPISYHQAVSIGAVMVNGITLSVERVRKPKPRR</sequence>
<keyword evidence="1" id="KW-0694">RNA-binding</keyword>
<dbReference type="InterPro" id="IPR012677">
    <property type="entry name" value="Nucleotide-bd_a/b_plait_sf"/>
</dbReference>
<dbReference type="InterPro" id="IPR035979">
    <property type="entry name" value="RBD_domain_sf"/>
</dbReference>
<dbReference type="EMBL" id="CAJVPV010006003">
    <property type="protein sequence ID" value="CAG8598988.1"/>
    <property type="molecule type" value="Genomic_DNA"/>
</dbReference>
<dbReference type="Pfam" id="PF00076">
    <property type="entry name" value="RRM_1"/>
    <property type="match status" value="1"/>
</dbReference>
<keyword evidence="2" id="KW-0175">Coiled coil</keyword>
<feature type="non-terminal residue" evidence="5">
    <location>
        <position position="142"/>
    </location>
</feature>
<dbReference type="Gene3D" id="3.30.70.330">
    <property type="match status" value="1"/>
</dbReference>
<evidence type="ECO:0000313" key="5">
    <source>
        <dbReference type="EMBL" id="CAG8598988.1"/>
    </source>
</evidence>
<dbReference type="SMART" id="SM00360">
    <property type="entry name" value="RRM"/>
    <property type="match status" value="1"/>
</dbReference>
<feature type="coiled-coil region" evidence="2">
    <location>
        <begin position="5"/>
        <end position="32"/>
    </location>
</feature>
<dbReference type="InterPro" id="IPR000504">
    <property type="entry name" value="RRM_dom"/>
</dbReference>
<feature type="domain" description="RRM" evidence="4">
    <location>
        <begin position="66"/>
        <end position="137"/>
    </location>
</feature>
<evidence type="ECO:0000256" key="1">
    <source>
        <dbReference type="PROSITE-ProRule" id="PRU00176"/>
    </source>
</evidence>
<dbReference type="SUPFAM" id="SSF54928">
    <property type="entry name" value="RNA-binding domain, RBD"/>
    <property type="match status" value="1"/>
</dbReference>
<dbReference type="OrthoDB" id="339151at2759"/>
<evidence type="ECO:0000313" key="6">
    <source>
        <dbReference type="Proteomes" id="UP000789342"/>
    </source>
</evidence>
<evidence type="ECO:0000259" key="4">
    <source>
        <dbReference type="PROSITE" id="PS50102"/>
    </source>
</evidence>
<keyword evidence="6" id="KW-1185">Reference proteome</keyword>
<proteinExistence type="predicted"/>
<protein>
    <submittedName>
        <fullName evidence="5">525_t:CDS:1</fullName>
    </submittedName>
</protein>
<organism evidence="5 6">
    <name type="scientific">Acaulospora morrowiae</name>
    <dbReference type="NCBI Taxonomy" id="94023"/>
    <lineage>
        <taxon>Eukaryota</taxon>
        <taxon>Fungi</taxon>
        <taxon>Fungi incertae sedis</taxon>
        <taxon>Mucoromycota</taxon>
        <taxon>Glomeromycotina</taxon>
        <taxon>Glomeromycetes</taxon>
        <taxon>Diversisporales</taxon>
        <taxon>Acaulosporaceae</taxon>
        <taxon>Acaulospora</taxon>
    </lineage>
</organism>
<comment type="caution">
    <text evidence="5">The sequence shown here is derived from an EMBL/GenBank/DDBJ whole genome shotgun (WGS) entry which is preliminary data.</text>
</comment>
<dbReference type="Proteomes" id="UP000789342">
    <property type="component" value="Unassembled WGS sequence"/>
</dbReference>
<dbReference type="GO" id="GO:0003723">
    <property type="term" value="F:RNA binding"/>
    <property type="evidence" value="ECO:0007669"/>
    <property type="project" value="UniProtKB-UniRule"/>
</dbReference>